<dbReference type="InterPro" id="IPR003607">
    <property type="entry name" value="HD/PDEase_dom"/>
</dbReference>
<dbReference type="SUPFAM" id="SSF109604">
    <property type="entry name" value="HD-domain/PDEase-like"/>
    <property type="match status" value="1"/>
</dbReference>
<proteinExistence type="predicted"/>
<evidence type="ECO:0000259" key="2">
    <source>
        <dbReference type="PROSITE" id="PS51831"/>
    </source>
</evidence>
<accession>A0A1M6U670</accession>
<feature type="transmembrane region" description="Helical" evidence="1">
    <location>
        <begin position="350"/>
        <end position="376"/>
    </location>
</feature>
<dbReference type="Pfam" id="PF07697">
    <property type="entry name" value="7TMR-HDED"/>
    <property type="match status" value="1"/>
</dbReference>
<organism evidence="3 4">
    <name type="scientific">Xylanibacter ruminicola</name>
    <name type="common">Prevotella ruminicola</name>
    <dbReference type="NCBI Taxonomy" id="839"/>
    <lineage>
        <taxon>Bacteria</taxon>
        <taxon>Pseudomonadati</taxon>
        <taxon>Bacteroidota</taxon>
        <taxon>Bacteroidia</taxon>
        <taxon>Bacteroidales</taxon>
        <taxon>Prevotellaceae</taxon>
        <taxon>Xylanibacter</taxon>
    </lineage>
</organism>
<evidence type="ECO:0000256" key="1">
    <source>
        <dbReference type="SAM" id="Phobius"/>
    </source>
</evidence>
<dbReference type="PANTHER" id="PTHR36442:SF1">
    <property type="entry name" value="CYCLIC-DI-AMP PHOSPHODIESTERASE PGPH"/>
    <property type="match status" value="1"/>
</dbReference>
<feature type="transmembrane region" description="Helical" evidence="1">
    <location>
        <begin position="298"/>
        <end position="316"/>
    </location>
</feature>
<sequence length="683" mass="78239">MSSFNIKNDLTWRDFLIRLGLVIITVTIIVWMMPRSSQNNFKIEKGRPWIYTDLKAPFDFPIYKSDEAVKAERDSLMRQYEPYYIMNSDIVGKQLRQFSKDYSNGIPGLNNDYLSIISNRIRRLYDQGIMSNSDYAKISKDTTRFIRVVNGKHATSIQINNVYSVVSAYEQIFQDEVLATHREILQKCNLNDYITPNLTYDKERSEASLNDLQNSIPLASGLVQRGEKIIDRGDIVDGKTYNKLLSFKKEMERQNVDQEKIRLNIMGQILYTVILITCFTIFLTLFRKDYFEKVRSTAMIYALIVLFTIIASMMVVHSVLHVYIVPFAMVPIFIRVFMDSRTAFMAHATMVLTCACFLQYPLEFVAVELVAGLVAIFSLRELSSRSQLFWTAVSVTGASVLTNLALDWIRINDLSKISYSEYNYLAINGVLLFCSYPLLYVIEKAFGFTSNITLIELSDMNKELLRKMSEVAPGTFQHSIQVGNLAAEIANKIGAKSQLVRTGALYHDIGKMTNPIYFTENQSGVNPHEKMENIDSAQMIISHVTEGTKLADKYNLPNVIKDFITTHHGQGKTKYFYVQYKNAHPDEDVDDLLFTYPGPNPFTKEQAILMMADTVEAASRSLPDYTEKSIRELVERLIDGQVADGYFKDCPITFRDIAYAKTVLIEKLKTIYHTRLSYPELKK</sequence>
<dbReference type="PANTHER" id="PTHR36442">
    <property type="entry name" value="CYCLIC-DI-AMP PHOSPHODIESTERASE PGPH"/>
    <property type="match status" value="1"/>
</dbReference>
<name>A0A1M6U670_XYLRU</name>
<dbReference type="InterPro" id="IPR011624">
    <property type="entry name" value="Metal-dep_PHydrolase_7TM_extra"/>
</dbReference>
<keyword evidence="1" id="KW-1133">Transmembrane helix</keyword>
<protein>
    <recommendedName>
        <fullName evidence="2">HD domain-containing protein</fullName>
    </recommendedName>
</protein>
<feature type="transmembrane region" description="Helical" evidence="1">
    <location>
        <begin position="388"/>
        <end position="410"/>
    </location>
</feature>
<keyword evidence="1" id="KW-0472">Membrane</keyword>
<dbReference type="Pfam" id="PF01966">
    <property type="entry name" value="HD"/>
    <property type="match status" value="1"/>
</dbReference>
<gene>
    <name evidence="3" type="ORF">SAMN05216463_10847</name>
</gene>
<dbReference type="Proteomes" id="UP000184130">
    <property type="component" value="Unassembled WGS sequence"/>
</dbReference>
<dbReference type="Gene3D" id="1.10.3210.10">
    <property type="entry name" value="Hypothetical protein af1432"/>
    <property type="match status" value="1"/>
</dbReference>
<dbReference type="InterPro" id="IPR011621">
    <property type="entry name" value="Metal-dep_PHydrolase_7TM_intra"/>
</dbReference>
<dbReference type="SMART" id="SM00471">
    <property type="entry name" value="HDc"/>
    <property type="match status" value="1"/>
</dbReference>
<dbReference type="InterPro" id="IPR006674">
    <property type="entry name" value="HD_domain"/>
</dbReference>
<dbReference type="PROSITE" id="PS51831">
    <property type="entry name" value="HD"/>
    <property type="match status" value="1"/>
</dbReference>
<feature type="transmembrane region" description="Helical" evidence="1">
    <location>
        <begin position="265"/>
        <end position="286"/>
    </location>
</feature>
<evidence type="ECO:0000313" key="4">
    <source>
        <dbReference type="Proteomes" id="UP000184130"/>
    </source>
</evidence>
<feature type="transmembrane region" description="Helical" evidence="1">
    <location>
        <begin position="422"/>
        <end position="442"/>
    </location>
</feature>
<feature type="domain" description="HD" evidence="2">
    <location>
        <begin position="475"/>
        <end position="569"/>
    </location>
</feature>
<dbReference type="NCBIfam" id="TIGR00277">
    <property type="entry name" value="HDIG"/>
    <property type="match status" value="1"/>
</dbReference>
<dbReference type="Pfam" id="PF07698">
    <property type="entry name" value="7TM-7TMR_HD"/>
    <property type="match status" value="1"/>
</dbReference>
<dbReference type="InterPro" id="IPR006675">
    <property type="entry name" value="HDIG_dom"/>
</dbReference>
<dbReference type="EMBL" id="FRBD01000008">
    <property type="protein sequence ID" value="SHK64752.1"/>
    <property type="molecule type" value="Genomic_DNA"/>
</dbReference>
<dbReference type="AlphaFoldDB" id="A0A1M6U670"/>
<dbReference type="RefSeq" id="WP_073207170.1">
    <property type="nucleotide sequence ID" value="NZ_FRBD01000008.1"/>
</dbReference>
<feature type="transmembrane region" description="Helical" evidence="1">
    <location>
        <begin position="15"/>
        <end position="33"/>
    </location>
</feature>
<dbReference type="InterPro" id="IPR052722">
    <property type="entry name" value="PgpH_phosphodiesterase"/>
</dbReference>
<keyword evidence="1" id="KW-0812">Transmembrane</keyword>
<dbReference type="OrthoDB" id="9806952at2"/>
<dbReference type="CDD" id="cd00077">
    <property type="entry name" value="HDc"/>
    <property type="match status" value="1"/>
</dbReference>
<evidence type="ECO:0000313" key="3">
    <source>
        <dbReference type="EMBL" id="SHK64752.1"/>
    </source>
</evidence>
<reference evidence="3 4" key="1">
    <citation type="submission" date="2016-11" db="EMBL/GenBank/DDBJ databases">
        <authorList>
            <person name="Jaros S."/>
            <person name="Januszkiewicz K."/>
            <person name="Wedrychowicz H."/>
        </authorList>
    </citation>
    <scope>NUCLEOTIDE SEQUENCE [LARGE SCALE GENOMIC DNA]</scope>
    <source>
        <strain evidence="3 4">KHT3</strain>
    </source>
</reference>